<proteinExistence type="predicted"/>
<dbReference type="EMBL" id="CM045764">
    <property type="protein sequence ID" value="KAI8008656.1"/>
    <property type="molecule type" value="Genomic_DNA"/>
</dbReference>
<name>A0ACC0H6I9_9ERIC</name>
<keyword evidence="2" id="KW-1185">Reference proteome</keyword>
<reference evidence="1 2" key="1">
    <citation type="journal article" date="2022" name="Plant J.">
        <title>Chromosome-level genome of Camellia lanceoleosa provides a valuable resource for understanding genome evolution and self-incompatibility.</title>
        <authorList>
            <person name="Gong W."/>
            <person name="Xiao S."/>
            <person name="Wang L."/>
            <person name="Liao Z."/>
            <person name="Chang Y."/>
            <person name="Mo W."/>
            <person name="Hu G."/>
            <person name="Li W."/>
            <person name="Zhao G."/>
            <person name="Zhu H."/>
            <person name="Hu X."/>
            <person name="Ji K."/>
            <person name="Xiang X."/>
            <person name="Song Q."/>
            <person name="Yuan D."/>
            <person name="Jin S."/>
            <person name="Zhang L."/>
        </authorList>
    </citation>
    <scope>NUCLEOTIDE SEQUENCE [LARGE SCALE GENOMIC DNA]</scope>
    <source>
        <strain evidence="1">SQ_2022a</strain>
    </source>
</reference>
<sequence length="182" mass="20020">MVGLVAIRPPLAEPHPPYLDPTSSGRRLALSDRYLAARYSHGSVRVFHLPFGLHLFTFFPLQRDAAHTASSNSANANPSDQDPLTEKSGGIKTDDAGQGAISMKATFFITYIMVDGWAGIASEILRLKPLVIFHLKNTFLVKTVRDRERAINPGSVDFPETLPSLQLYFLLGIVYTVVTPIL</sequence>
<accession>A0ACC0H6I9</accession>
<evidence type="ECO:0000313" key="1">
    <source>
        <dbReference type="EMBL" id="KAI8008656.1"/>
    </source>
</evidence>
<dbReference type="Proteomes" id="UP001060215">
    <property type="component" value="Chromosome 7"/>
</dbReference>
<evidence type="ECO:0000313" key="2">
    <source>
        <dbReference type="Proteomes" id="UP001060215"/>
    </source>
</evidence>
<protein>
    <submittedName>
        <fullName evidence="1">CSC1-like protein</fullName>
    </submittedName>
</protein>
<comment type="caution">
    <text evidence="1">The sequence shown here is derived from an EMBL/GenBank/DDBJ whole genome shotgun (WGS) entry which is preliminary data.</text>
</comment>
<gene>
    <name evidence="1" type="ORF">LOK49_LG07G01869</name>
</gene>
<organism evidence="1 2">
    <name type="scientific">Camellia lanceoleosa</name>
    <dbReference type="NCBI Taxonomy" id="1840588"/>
    <lineage>
        <taxon>Eukaryota</taxon>
        <taxon>Viridiplantae</taxon>
        <taxon>Streptophyta</taxon>
        <taxon>Embryophyta</taxon>
        <taxon>Tracheophyta</taxon>
        <taxon>Spermatophyta</taxon>
        <taxon>Magnoliopsida</taxon>
        <taxon>eudicotyledons</taxon>
        <taxon>Gunneridae</taxon>
        <taxon>Pentapetalae</taxon>
        <taxon>asterids</taxon>
        <taxon>Ericales</taxon>
        <taxon>Theaceae</taxon>
        <taxon>Camellia</taxon>
    </lineage>
</organism>